<dbReference type="AlphaFoldDB" id="A0A6J5UBB6"/>
<name>A0A6J5UBB6_PRUAR</name>
<accession>A0A6J5UBB6</accession>
<proteinExistence type="predicted"/>
<dbReference type="Proteomes" id="UP000507222">
    <property type="component" value="Unassembled WGS sequence"/>
</dbReference>
<sequence length="34" mass="3938">MMAQLWVRFCDLGVNEDSLLISLEYEKFPNKCSG</sequence>
<evidence type="ECO:0000313" key="2">
    <source>
        <dbReference type="Proteomes" id="UP000507222"/>
    </source>
</evidence>
<organism evidence="1 2">
    <name type="scientific">Prunus armeniaca</name>
    <name type="common">Apricot</name>
    <name type="synonym">Armeniaca vulgaris</name>
    <dbReference type="NCBI Taxonomy" id="36596"/>
    <lineage>
        <taxon>Eukaryota</taxon>
        <taxon>Viridiplantae</taxon>
        <taxon>Streptophyta</taxon>
        <taxon>Embryophyta</taxon>
        <taxon>Tracheophyta</taxon>
        <taxon>Spermatophyta</taxon>
        <taxon>Magnoliopsida</taxon>
        <taxon>eudicotyledons</taxon>
        <taxon>Gunneridae</taxon>
        <taxon>Pentapetalae</taxon>
        <taxon>rosids</taxon>
        <taxon>fabids</taxon>
        <taxon>Rosales</taxon>
        <taxon>Rosaceae</taxon>
        <taxon>Amygdaloideae</taxon>
        <taxon>Amygdaleae</taxon>
        <taxon>Prunus</taxon>
    </lineage>
</organism>
<evidence type="ECO:0000313" key="1">
    <source>
        <dbReference type="EMBL" id="CAB4273591.1"/>
    </source>
</evidence>
<gene>
    <name evidence="1" type="ORF">CURHAP_LOCUS21528</name>
</gene>
<dbReference type="EMBL" id="CAEKDK010000003">
    <property type="protein sequence ID" value="CAB4273591.1"/>
    <property type="molecule type" value="Genomic_DNA"/>
</dbReference>
<protein>
    <submittedName>
        <fullName evidence="1">Uncharacterized protein</fullName>
    </submittedName>
</protein>
<reference evidence="1 2" key="1">
    <citation type="submission" date="2020-05" db="EMBL/GenBank/DDBJ databases">
        <authorList>
            <person name="Campoy J."/>
            <person name="Schneeberger K."/>
            <person name="Spophaly S."/>
        </authorList>
    </citation>
    <scope>NUCLEOTIDE SEQUENCE [LARGE SCALE GENOMIC DNA]</scope>
    <source>
        <strain evidence="1">PruArmRojPasFocal</strain>
    </source>
</reference>